<feature type="region of interest" description="Disordered" evidence="3">
    <location>
        <begin position="188"/>
        <end position="297"/>
    </location>
</feature>
<keyword evidence="1 2" id="KW-0694">RNA-binding</keyword>
<proteinExistence type="predicted"/>
<dbReference type="SUPFAM" id="SSF54928">
    <property type="entry name" value="RNA-binding domain, RBD"/>
    <property type="match status" value="1"/>
</dbReference>
<evidence type="ECO:0000256" key="1">
    <source>
        <dbReference type="ARBA" id="ARBA00022884"/>
    </source>
</evidence>
<feature type="region of interest" description="Disordered" evidence="3">
    <location>
        <begin position="1"/>
        <end position="98"/>
    </location>
</feature>
<keyword evidence="6" id="KW-1185">Reference proteome</keyword>
<reference evidence="5" key="1">
    <citation type="submission" date="2022-01" db="EMBL/GenBank/DDBJ databases">
        <authorList>
            <person name="King R."/>
        </authorList>
    </citation>
    <scope>NUCLEOTIDE SEQUENCE</scope>
</reference>
<evidence type="ECO:0000256" key="3">
    <source>
        <dbReference type="SAM" id="MobiDB-lite"/>
    </source>
</evidence>
<evidence type="ECO:0000259" key="4">
    <source>
        <dbReference type="PROSITE" id="PS50102"/>
    </source>
</evidence>
<feature type="compositionally biased region" description="Polar residues" evidence="3">
    <location>
        <begin position="20"/>
        <end position="54"/>
    </location>
</feature>
<dbReference type="InterPro" id="IPR012677">
    <property type="entry name" value="Nucleotide-bd_a/b_plait_sf"/>
</dbReference>
<evidence type="ECO:0000313" key="5">
    <source>
        <dbReference type="EMBL" id="CAG9811818.1"/>
    </source>
</evidence>
<dbReference type="AlphaFoldDB" id="A0A9N9S8W0"/>
<dbReference type="PROSITE" id="PS50102">
    <property type="entry name" value="RRM"/>
    <property type="match status" value="1"/>
</dbReference>
<gene>
    <name evidence="5" type="ORF">CHIRRI_LOCUS14625</name>
</gene>
<sequence length="600" mass="70603">MNPRNYFNPRNFQPPPRSFHPSNPQFQSMISNVNMTRFSSNEPPRNRPMQQNFQAPRASGSQQMQQQMPMQRKRPINPPEPPKFSDVNRDELPQSSINSGYKSAIDEEIKKLEEKFKDHLRDPESHPFYEKEWQLFWNRKADDLAKRGEDPSDYDFHDEWCEFFVDRMRELHDEEIRWKIDQVRRKFGVTNNDYPPPKKARTKSVERSGLIDSKKDSDDDDYKHYDRPGPNRHEPDNRRSMVFQGSSQHDYEQPRQFDQGDFGTDNDPIPPWRMQGPPDMQMKTKRSRFDQPGPQEEFMDHSKFRQTSFDNRDQFSGQQSQNLNFQSQNFQNQSMQSMNSGMMQNQPNQKYPMRQDGPSNNPRFMADHNTIAKKKKANIEKLLNHMLPTIQLENVPLTMRIPEILDFFMGKLRGIVGCFRATDYVAKMTSKIVYIILMDEKEIEMMEALQEIYMDGSYVRISSVKLMNGSAVMEPTNSEVPGAPQSLFLTNLEKRMTETTFYLRELAKLFESQFTITGIRICHNAKLKKSRNFGFANFINKASVDEFDGRGFKMFDYEIRCSRTLKIPLLIHIDHSDVLETDPVFWTNHLRGINLLNVDM</sequence>
<organism evidence="5 6">
    <name type="scientific">Chironomus riparius</name>
    <dbReference type="NCBI Taxonomy" id="315576"/>
    <lineage>
        <taxon>Eukaryota</taxon>
        <taxon>Metazoa</taxon>
        <taxon>Ecdysozoa</taxon>
        <taxon>Arthropoda</taxon>
        <taxon>Hexapoda</taxon>
        <taxon>Insecta</taxon>
        <taxon>Pterygota</taxon>
        <taxon>Neoptera</taxon>
        <taxon>Endopterygota</taxon>
        <taxon>Diptera</taxon>
        <taxon>Nematocera</taxon>
        <taxon>Chironomoidea</taxon>
        <taxon>Chironomidae</taxon>
        <taxon>Chironominae</taxon>
        <taxon>Chironomus</taxon>
    </lineage>
</organism>
<dbReference type="GO" id="GO:0003723">
    <property type="term" value="F:RNA binding"/>
    <property type="evidence" value="ECO:0007669"/>
    <property type="project" value="UniProtKB-UniRule"/>
</dbReference>
<dbReference type="EMBL" id="OU895880">
    <property type="protein sequence ID" value="CAG9811818.1"/>
    <property type="molecule type" value="Genomic_DNA"/>
</dbReference>
<reference evidence="5" key="2">
    <citation type="submission" date="2022-10" db="EMBL/GenBank/DDBJ databases">
        <authorList>
            <consortium name="ENA_rothamsted_submissions"/>
            <consortium name="culmorum"/>
            <person name="King R."/>
        </authorList>
    </citation>
    <scope>NUCLEOTIDE SEQUENCE</scope>
</reference>
<feature type="domain" description="RRM" evidence="4">
    <location>
        <begin position="485"/>
        <end position="567"/>
    </location>
</feature>
<name>A0A9N9S8W0_9DIPT</name>
<dbReference type="Proteomes" id="UP001153620">
    <property type="component" value="Chromosome 4"/>
</dbReference>
<dbReference type="InterPro" id="IPR035979">
    <property type="entry name" value="RBD_domain_sf"/>
</dbReference>
<evidence type="ECO:0000313" key="6">
    <source>
        <dbReference type="Proteomes" id="UP001153620"/>
    </source>
</evidence>
<dbReference type="Gene3D" id="3.30.70.330">
    <property type="match status" value="2"/>
</dbReference>
<protein>
    <recommendedName>
        <fullName evidence="4">RRM domain-containing protein</fullName>
    </recommendedName>
</protein>
<feature type="compositionally biased region" description="Basic and acidic residues" evidence="3">
    <location>
        <begin position="212"/>
        <end position="239"/>
    </location>
</feature>
<dbReference type="InterPro" id="IPR000504">
    <property type="entry name" value="RRM_dom"/>
</dbReference>
<evidence type="ECO:0000256" key="2">
    <source>
        <dbReference type="PROSITE-ProRule" id="PRU00176"/>
    </source>
</evidence>
<dbReference type="OrthoDB" id="5877502at2759"/>
<accession>A0A9N9S8W0</accession>